<evidence type="ECO:0000256" key="5">
    <source>
        <dbReference type="ARBA" id="ARBA00023136"/>
    </source>
</evidence>
<protein>
    <submittedName>
        <fullName evidence="10">TonB-dependent receptor plug</fullName>
    </submittedName>
</protein>
<evidence type="ECO:0000313" key="11">
    <source>
        <dbReference type="Proteomes" id="UP000031802"/>
    </source>
</evidence>
<dbReference type="PATRIC" id="fig|1229276.3.peg.2199"/>
<feature type="chain" id="PRO_5002124328" evidence="8">
    <location>
        <begin position="22"/>
        <end position="1090"/>
    </location>
</feature>
<feature type="domain" description="TonB-dependent receptor plug" evidence="9">
    <location>
        <begin position="116"/>
        <end position="223"/>
    </location>
</feature>
<name>A0A0B8T0U7_9SPHI</name>
<dbReference type="GO" id="GO:0009279">
    <property type="term" value="C:cell outer membrane"/>
    <property type="evidence" value="ECO:0007669"/>
    <property type="project" value="UniProtKB-SubCell"/>
</dbReference>
<dbReference type="InterPro" id="IPR039426">
    <property type="entry name" value="TonB-dep_rcpt-like"/>
</dbReference>
<evidence type="ECO:0000313" key="10">
    <source>
        <dbReference type="EMBL" id="KGE14116.1"/>
    </source>
</evidence>
<evidence type="ECO:0000256" key="4">
    <source>
        <dbReference type="ARBA" id="ARBA00022692"/>
    </source>
</evidence>
<dbReference type="eggNOG" id="COG1629">
    <property type="taxonomic scope" value="Bacteria"/>
</dbReference>
<evidence type="ECO:0000256" key="8">
    <source>
        <dbReference type="SAM" id="SignalP"/>
    </source>
</evidence>
<accession>A0A0B8T0U7</accession>
<evidence type="ECO:0000256" key="3">
    <source>
        <dbReference type="ARBA" id="ARBA00022452"/>
    </source>
</evidence>
<gene>
    <name evidence="10" type="ORF">DI53_2133</name>
</gene>
<feature type="signal peptide" evidence="8">
    <location>
        <begin position="1"/>
        <end position="21"/>
    </location>
</feature>
<evidence type="ECO:0000259" key="9">
    <source>
        <dbReference type="Pfam" id="PF07715"/>
    </source>
</evidence>
<dbReference type="EMBL" id="JJMU01000031">
    <property type="protein sequence ID" value="KGE14116.1"/>
    <property type="molecule type" value="Genomic_DNA"/>
</dbReference>
<proteinExistence type="inferred from homology"/>
<dbReference type="PROSITE" id="PS52016">
    <property type="entry name" value="TONB_DEPENDENT_REC_3"/>
    <property type="match status" value="1"/>
</dbReference>
<dbReference type="Pfam" id="PF13715">
    <property type="entry name" value="CarbopepD_reg_2"/>
    <property type="match status" value="1"/>
</dbReference>
<keyword evidence="3 7" id="KW-1134">Transmembrane beta strand</keyword>
<dbReference type="OrthoDB" id="9768177at2"/>
<dbReference type="SUPFAM" id="SSF49464">
    <property type="entry name" value="Carboxypeptidase regulatory domain-like"/>
    <property type="match status" value="1"/>
</dbReference>
<keyword evidence="5 7" id="KW-0472">Membrane</keyword>
<dbReference type="RefSeq" id="WP_037498758.1">
    <property type="nucleotide sequence ID" value="NZ_JJMU01000031.1"/>
</dbReference>
<keyword evidence="8" id="KW-0732">Signal</keyword>
<keyword evidence="6 7" id="KW-0998">Cell outer membrane</keyword>
<comment type="subcellular location">
    <subcellularLocation>
        <location evidence="1 7">Cell outer membrane</location>
        <topology evidence="1 7">Multi-pass membrane protein</topology>
    </subcellularLocation>
</comment>
<dbReference type="AlphaFoldDB" id="A0A0B8T0U7"/>
<dbReference type="InterPro" id="IPR036942">
    <property type="entry name" value="Beta-barrel_TonB_sf"/>
</dbReference>
<comment type="caution">
    <text evidence="10">The sequence shown here is derived from an EMBL/GenBank/DDBJ whole genome shotgun (WGS) entry which is preliminary data.</text>
</comment>
<reference evidence="11" key="1">
    <citation type="submission" date="2014-04" db="EMBL/GenBank/DDBJ databases">
        <title>Whole-Genome optical mapping and complete genome sequence of Sphingobacterium deserti sp. nov., a new spaces isolated from desert in the west of China.</title>
        <authorList>
            <person name="Teng C."/>
            <person name="Zhou Z."/>
            <person name="Li X."/>
            <person name="Chen M."/>
            <person name="Lin M."/>
            <person name="Wang L."/>
            <person name="Su S."/>
            <person name="Zhang C."/>
            <person name="Zhang W."/>
        </authorList>
    </citation>
    <scope>NUCLEOTIDE SEQUENCE [LARGE SCALE GENOMIC DNA]</scope>
    <source>
        <strain evidence="11">ACCC05744</strain>
    </source>
</reference>
<dbReference type="InterPro" id="IPR012910">
    <property type="entry name" value="Plug_dom"/>
</dbReference>
<evidence type="ECO:0000256" key="1">
    <source>
        <dbReference type="ARBA" id="ARBA00004571"/>
    </source>
</evidence>
<dbReference type="InterPro" id="IPR037066">
    <property type="entry name" value="Plug_dom_sf"/>
</dbReference>
<sequence>MKQKLLSILFVLTCLVGVSFAQNRQVSGRVTSAVTGETLAGVTVREGGTNRATQTDGDGRYSLSVNASTSELVFTLIGYAESTQAIGGRTSINVALGEASSDLDEVIVVAYGTVKKSDFTGSATQIGAKELDKRPLSNPLGALQGAGPGIQTATPGGAPGSSPTIRIRGVGSYSAGNDPLFVVDGVPFDGGMSNINPDDVETITVLKDAATIAMYGSRGANGVVMVTTKRGKEGKSTFDAKVQKGINQNAVPNYNTVSAGEYYELMWQAYTNSLAYRATAPIPLDIARQIGSGLLTRNAAGQQVYNGQTFQDIVQYLGGYNSYNVANNELIDATGKLNPNAQIKYKDLRSWEDEATRNGKRDEYSVNYSTGIKNTDVYASMNYLSEDGWGLRSSMDRFQGRLNVNSKITDWLKTGINISGASNKYNYAYTGSGSINNPFGFSRGIAPIYPVYVHDPVTGEIIRDINGNKRYDYGNLVSEFGLSRPYNSGRHAIAETLMNTSKADRDFVSARAYIDINILPWLTFSTTFNPDIQSLREEGYENTEVGDGAPAGRYSQNWYRQESYTFNQILRANNSFGKHNLESLLGHEYYKFKVETIDGMRTGQGFDGLYVFSNFADISSLTSGLGEEAIESYFGRANYNYDSRYYLSAMVRYDGNSRFPAHLRWEEFWSVGAAWRLDQEPFFKNDFTDLFKLRASYGRLGNSSLLTSTGAQNRYPYQPGYSIGYNNGSASGAAFTSLGSNEITWESQKPLDIGVDFSFINGRISGTFEYYNRVSDGLLFDVLQPYHNGSTTTNSFSIPRNVGAMTNKGIELSLTGNIIRKQDFNWNLTLNVTTIKNKITRMPVETPEIVDVPYKYAEGRSMYDFFTRTYYGVDPETGRAMYLGLADGVEYNPTNADHKLIDRGNGVVDTVTFNHNSAKQDWINKSALPPVYGSIVNSFSYKGFDFGFVVTYSLGGYFYNGQYASLMSAGPANAANLHKDLFGAWKNPGDQTDIPLMDLNRVSQHGATSTRFLEKASSLNLSAITTSYTLPRSLTNQIGVQRARVFASAENLFFLSARKGFNPIGGISSATGASGYNHARTINFGINFGF</sequence>
<keyword evidence="10" id="KW-0675">Receptor</keyword>
<keyword evidence="2 7" id="KW-0813">Transport</keyword>
<dbReference type="Gene3D" id="2.40.170.20">
    <property type="entry name" value="TonB-dependent receptor, beta-barrel domain"/>
    <property type="match status" value="1"/>
</dbReference>
<evidence type="ECO:0000256" key="2">
    <source>
        <dbReference type="ARBA" id="ARBA00022448"/>
    </source>
</evidence>
<comment type="similarity">
    <text evidence="7">Belongs to the TonB-dependent receptor family.</text>
</comment>
<keyword evidence="11" id="KW-1185">Reference proteome</keyword>
<dbReference type="InterPro" id="IPR023996">
    <property type="entry name" value="TonB-dep_OMP_SusC/RagA"/>
</dbReference>
<dbReference type="STRING" id="1229276.DI53_2133"/>
<dbReference type="InterPro" id="IPR008969">
    <property type="entry name" value="CarboxyPept-like_regulatory"/>
</dbReference>
<reference evidence="10 11" key="2">
    <citation type="journal article" date="2015" name="PLoS ONE">
        <title>Whole-Genome Optical Mapping and Finished Genome Sequence of Sphingobacterium deserti sp. nov., a New Species Isolated from the Western Desert of China.</title>
        <authorList>
            <person name="Teng C."/>
            <person name="Zhou Z."/>
            <person name="Molnar I."/>
            <person name="Li X."/>
            <person name="Tang R."/>
            <person name="Chen M."/>
            <person name="Wang L."/>
            <person name="Su S."/>
            <person name="Zhang W."/>
            <person name="Lin M."/>
        </authorList>
    </citation>
    <scope>NUCLEOTIDE SEQUENCE [LARGE SCALE GENOMIC DNA]</scope>
    <source>
        <strain evidence="11">ACCC05744</strain>
    </source>
</reference>
<dbReference type="NCBIfam" id="TIGR04057">
    <property type="entry name" value="SusC_RagA_signa"/>
    <property type="match status" value="1"/>
</dbReference>
<dbReference type="NCBIfam" id="TIGR04056">
    <property type="entry name" value="OMP_RagA_SusC"/>
    <property type="match status" value="1"/>
</dbReference>
<dbReference type="SUPFAM" id="SSF56935">
    <property type="entry name" value="Porins"/>
    <property type="match status" value="1"/>
</dbReference>
<evidence type="ECO:0000256" key="7">
    <source>
        <dbReference type="PROSITE-ProRule" id="PRU01360"/>
    </source>
</evidence>
<dbReference type="InterPro" id="IPR023997">
    <property type="entry name" value="TonB-dep_OMP_SusC/RagA_CS"/>
</dbReference>
<dbReference type="Gene3D" id="2.60.40.1120">
    <property type="entry name" value="Carboxypeptidase-like, regulatory domain"/>
    <property type="match status" value="1"/>
</dbReference>
<dbReference type="Proteomes" id="UP000031802">
    <property type="component" value="Unassembled WGS sequence"/>
</dbReference>
<evidence type="ECO:0000256" key="6">
    <source>
        <dbReference type="ARBA" id="ARBA00023237"/>
    </source>
</evidence>
<keyword evidence="4 7" id="KW-0812">Transmembrane</keyword>
<organism evidence="10 11">
    <name type="scientific">Sphingobacterium deserti</name>
    <dbReference type="NCBI Taxonomy" id="1229276"/>
    <lineage>
        <taxon>Bacteria</taxon>
        <taxon>Pseudomonadati</taxon>
        <taxon>Bacteroidota</taxon>
        <taxon>Sphingobacteriia</taxon>
        <taxon>Sphingobacteriales</taxon>
        <taxon>Sphingobacteriaceae</taxon>
        <taxon>Sphingobacterium</taxon>
    </lineage>
</organism>
<dbReference type="Pfam" id="PF07715">
    <property type="entry name" value="Plug"/>
    <property type="match status" value="1"/>
</dbReference>
<dbReference type="Gene3D" id="2.170.130.10">
    <property type="entry name" value="TonB-dependent receptor, plug domain"/>
    <property type="match status" value="1"/>
</dbReference>